<gene>
    <name evidence="2" type="ORF">RCL2_000221200</name>
</gene>
<organism evidence="2 3">
    <name type="scientific">Rhizophagus clarus</name>
    <dbReference type="NCBI Taxonomy" id="94130"/>
    <lineage>
        <taxon>Eukaryota</taxon>
        <taxon>Fungi</taxon>
        <taxon>Fungi incertae sedis</taxon>
        <taxon>Mucoromycota</taxon>
        <taxon>Glomeromycotina</taxon>
        <taxon>Glomeromycetes</taxon>
        <taxon>Glomerales</taxon>
        <taxon>Glomeraceae</taxon>
        <taxon>Rhizophagus</taxon>
    </lineage>
</organism>
<evidence type="ECO:0000313" key="3">
    <source>
        <dbReference type="Proteomes" id="UP000615446"/>
    </source>
</evidence>
<accession>A0A8H3KVU7</accession>
<dbReference type="Proteomes" id="UP000615446">
    <property type="component" value="Unassembled WGS sequence"/>
</dbReference>
<comment type="caution">
    <text evidence="2">The sequence shown here is derived from an EMBL/GenBank/DDBJ whole genome shotgun (WGS) entry which is preliminary data.</text>
</comment>
<reference evidence="2" key="1">
    <citation type="submission" date="2019-10" db="EMBL/GenBank/DDBJ databases">
        <title>Conservation and host-specific expression of non-tandemly repeated heterogenous ribosome RNA gene in arbuscular mycorrhizal fungi.</title>
        <authorList>
            <person name="Maeda T."/>
            <person name="Kobayashi Y."/>
            <person name="Nakagawa T."/>
            <person name="Ezawa T."/>
            <person name="Yamaguchi K."/>
            <person name="Bino T."/>
            <person name="Nishimoto Y."/>
            <person name="Shigenobu S."/>
            <person name="Kawaguchi M."/>
        </authorList>
    </citation>
    <scope>NUCLEOTIDE SEQUENCE</scope>
    <source>
        <strain evidence="2">HR1</strain>
    </source>
</reference>
<evidence type="ECO:0000313" key="2">
    <source>
        <dbReference type="EMBL" id="GES74744.1"/>
    </source>
</evidence>
<name>A0A8H3KVU7_9GLOM</name>
<dbReference type="AlphaFoldDB" id="A0A8H3KVU7"/>
<protein>
    <submittedName>
        <fullName evidence="2">Uncharacterized protein</fullName>
    </submittedName>
</protein>
<dbReference type="EMBL" id="BLAL01000012">
    <property type="protein sequence ID" value="GES74744.1"/>
    <property type="molecule type" value="Genomic_DNA"/>
</dbReference>
<feature type="region of interest" description="Disordered" evidence="1">
    <location>
        <begin position="293"/>
        <end position="321"/>
    </location>
</feature>
<proteinExistence type="predicted"/>
<evidence type="ECO:0000256" key="1">
    <source>
        <dbReference type="SAM" id="MobiDB-lite"/>
    </source>
</evidence>
<sequence>MNAIGYNYYLSRHPDLSRTLQQIPLPEENNTLTPTPSITSLNLNLIDTLISSDKNLISILKNKNSRLTDFNSLQFYTDGSVKNIGTSVAWVAVRSRYSTLPHQIPRSVVVLCINLPLHMPNFLQSHKLQRQKICRDIFQARTIDAWLHSSTINKAYHAPNISRFKIDWAATRDWIKYNTDSSPTITSKHNEWNINQALTEHKVLLLNLINEHQEQISHDFDLRSHIDNWEFFSTFDSDQHLLYPLLHQVITEDITDFISLFIRSKKIVHSIAPCKSQPFVTFCLRGASRKQKRPIRHAPQEGSPDHAILNQPGQRPTSSREKRSISIYLLMNFLLNCHRISRDSSHNSHRIVD</sequence>